<dbReference type="AlphaFoldDB" id="A0A517SC64"/>
<organism evidence="4 5">
    <name type="scientific">Caulifigura coniformis</name>
    <dbReference type="NCBI Taxonomy" id="2527983"/>
    <lineage>
        <taxon>Bacteria</taxon>
        <taxon>Pseudomonadati</taxon>
        <taxon>Planctomycetota</taxon>
        <taxon>Planctomycetia</taxon>
        <taxon>Planctomycetales</taxon>
        <taxon>Planctomycetaceae</taxon>
        <taxon>Caulifigura</taxon>
    </lineage>
</organism>
<keyword evidence="2" id="KW-0732">Signal</keyword>
<dbReference type="InterPro" id="IPR012334">
    <property type="entry name" value="Pectin_lyas_fold"/>
</dbReference>
<dbReference type="Proteomes" id="UP000315700">
    <property type="component" value="Chromosome"/>
</dbReference>
<dbReference type="KEGG" id="ccos:Pan44_17280"/>
<dbReference type="Gene3D" id="2.160.20.10">
    <property type="entry name" value="Single-stranded right-handed beta-helix, Pectin lyase-like"/>
    <property type="match status" value="1"/>
</dbReference>
<protein>
    <recommendedName>
        <fullName evidence="3">Right handed beta helix domain-containing protein</fullName>
    </recommendedName>
</protein>
<dbReference type="RefSeq" id="WP_145029131.1">
    <property type="nucleotide sequence ID" value="NZ_CP036271.1"/>
</dbReference>
<feature type="domain" description="Right handed beta helix" evidence="3">
    <location>
        <begin position="161"/>
        <end position="261"/>
    </location>
</feature>
<feature type="signal peptide" evidence="2">
    <location>
        <begin position="1"/>
        <end position="29"/>
    </location>
</feature>
<dbReference type="InterPro" id="IPR039448">
    <property type="entry name" value="Beta_helix"/>
</dbReference>
<dbReference type="OrthoDB" id="8878147at2"/>
<evidence type="ECO:0000256" key="1">
    <source>
        <dbReference type="SAM" id="MobiDB-lite"/>
    </source>
</evidence>
<dbReference type="InParanoid" id="A0A517SC64"/>
<feature type="chain" id="PRO_5022236494" description="Right handed beta helix domain-containing protein" evidence="2">
    <location>
        <begin position="30"/>
        <end position="467"/>
    </location>
</feature>
<gene>
    <name evidence="4" type="ORF">Pan44_17280</name>
</gene>
<evidence type="ECO:0000256" key="2">
    <source>
        <dbReference type="SAM" id="SignalP"/>
    </source>
</evidence>
<sequence precursor="true">MWSVGVRAFGCLASFMAAAVLLSASHLSAAEYHVGPDQPIKRLEMAPFARLQAGDLLAIHWRPDPYRVKWVLACRGTKDKPIVIRGIPGPEGQLPVIEADGAITGTGLDYWSGQRGLIKIGGSNIPPDVIPAHIVIEGLEVRGARPGRNFFGRDGLQEYSDAASAIYIEKGEHITIRSCRLHDCANGFFTAPESSEILVEGCHIEGNGLEGSGFQHNSYTEAAGIIYQFNRFGPLRDGCGGTNLKDRSAGTVVRYNIIEGGNRQLDFVESQEGDTIKTDPRYHQAFVYGNLLIEPNNAGNPQIVHFGGDSGPQEDFRQGPLWFYHNTVVSKRRTNTTLLRLSTQLQSAEVFNNIVYVEAEGSRLSILDETGTARLHHNWLKKGYKDCHGTLAGTVTDSSNITGDAPGFRDAAQHDFRLVESSPARHAGQPLPNALAEQPVKYELVPPFGFRKRPADDRPDLGAFELP</sequence>
<evidence type="ECO:0000313" key="5">
    <source>
        <dbReference type="Proteomes" id="UP000315700"/>
    </source>
</evidence>
<accession>A0A517SC64</accession>
<evidence type="ECO:0000313" key="4">
    <source>
        <dbReference type="EMBL" id="QDT53705.1"/>
    </source>
</evidence>
<dbReference type="EMBL" id="CP036271">
    <property type="protein sequence ID" value="QDT53705.1"/>
    <property type="molecule type" value="Genomic_DNA"/>
</dbReference>
<dbReference type="Pfam" id="PF13229">
    <property type="entry name" value="Beta_helix"/>
    <property type="match status" value="1"/>
</dbReference>
<feature type="region of interest" description="Disordered" evidence="1">
    <location>
        <begin position="448"/>
        <end position="467"/>
    </location>
</feature>
<proteinExistence type="predicted"/>
<evidence type="ECO:0000259" key="3">
    <source>
        <dbReference type="Pfam" id="PF13229"/>
    </source>
</evidence>
<keyword evidence="5" id="KW-1185">Reference proteome</keyword>
<dbReference type="InterPro" id="IPR011050">
    <property type="entry name" value="Pectin_lyase_fold/virulence"/>
</dbReference>
<reference evidence="4 5" key="1">
    <citation type="submission" date="2019-02" db="EMBL/GenBank/DDBJ databases">
        <title>Deep-cultivation of Planctomycetes and their phenomic and genomic characterization uncovers novel biology.</title>
        <authorList>
            <person name="Wiegand S."/>
            <person name="Jogler M."/>
            <person name="Boedeker C."/>
            <person name="Pinto D."/>
            <person name="Vollmers J."/>
            <person name="Rivas-Marin E."/>
            <person name="Kohn T."/>
            <person name="Peeters S.H."/>
            <person name="Heuer A."/>
            <person name="Rast P."/>
            <person name="Oberbeckmann S."/>
            <person name="Bunk B."/>
            <person name="Jeske O."/>
            <person name="Meyerdierks A."/>
            <person name="Storesund J.E."/>
            <person name="Kallscheuer N."/>
            <person name="Luecker S."/>
            <person name="Lage O.M."/>
            <person name="Pohl T."/>
            <person name="Merkel B.J."/>
            <person name="Hornburger P."/>
            <person name="Mueller R.-W."/>
            <person name="Bruemmer F."/>
            <person name="Labrenz M."/>
            <person name="Spormann A.M."/>
            <person name="Op den Camp H."/>
            <person name="Overmann J."/>
            <person name="Amann R."/>
            <person name="Jetten M.S.M."/>
            <person name="Mascher T."/>
            <person name="Medema M.H."/>
            <person name="Devos D.P."/>
            <person name="Kaster A.-K."/>
            <person name="Ovreas L."/>
            <person name="Rohde M."/>
            <person name="Galperin M.Y."/>
            <person name="Jogler C."/>
        </authorList>
    </citation>
    <scope>NUCLEOTIDE SEQUENCE [LARGE SCALE GENOMIC DNA]</scope>
    <source>
        <strain evidence="4 5">Pan44</strain>
    </source>
</reference>
<dbReference type="SUPFAM" id="SSF51126">
    <property type="entry name" value="Pectin lyase-like"/>
    <property type="match status" value="1"/>
</dbReference>
<name>A0A517SC64_9PLAN</name>